<evidence type="ECO:0000313" key="2">
    <source>
        <dbReference type="Proteomes" id="UP000265300"/>
    </source>
</evidence>
<dbReference type="GeneID" id="103075749"/>
<reference evidence="3" key="1">
    <citation type="submission" date="2025-08" db="UniProtKB">
        <authorList>
            <consortium name="RefSeq"/>
        </authorList>
    </citation>
    <scope>IDENTIFICATION</scope>
</reference>
<evidence type="ECO:0000313" key="3">
    <source>
        <dbReference type="RefSeq" id="XP_007462279.1"/>
    </source>
</evidence>
<keyword evidence="1" id="KW-1133">Transmembrane helix</keyword>
<accession>A0A340XSG1</accession>
<dbReference type="STRING" id="118797.A0A340XSG1"/>
<protein>
    <submittedName>
        <fullName evidence="3">Membrane-spanning 4-domains subfamily A member 3</fullName>
    </submittedName>
</protein>
<gene>
    <name evidence="3" type="primary">MS4A3</name>
</gene>
<proteinExistence type="predicted"/>
<keyword evidence="1" id="KW-0472">Membrane</keyword>
<name>A0A340XSG1_LIPVE</name>
<dbReference type="RefSeq" id="XP_007462279.1">
    <property type="nucleotide sequence ID" value="XM_007462217.1"/>
</dbReference>
<sequence length="171" mass="18264">AIQTLNGAIILSLGVFMCSLRNLPHPPNYIFFLIVYTGYQIWSAISVGIQISLTIADGNPILPHCQASNLRIGLGSPSFDNLESSLSANPVGPTFEMESNLGMNIANATIALFGLVFLSISLFANDPLLKDCQSSQPQDLCIYKETSSSVVEVNSVLPTSSETLDGLEPEG</sequence>
<evidence type="ECO:0000256" key="1">
    <source>
        <dbReference type="SAM" id="Phobius"/>
    </source>
</evidence>
<dbReference type="KEGG" id="lve:103075749"/>
<feature type="non-terminal residue" evidence="3">
    <location>
        <position position="1"/>
    </location>
</feature>
<dbReference type="FunCoup" id="A0A340XSG1">
    <property type="interactions" value="4"/>
</dbReference>
<dbReference type="InParanoid" id="A0A340XSG1"/>
<dbReference type="CTD" id="932"/>
<dbReference type="OrthoDB" id="10071849at2759"/>
<dbReference type="Proteomes" id="UP000265300">
    <property type="component" value="Unplaced"/>
</dbReference>
<feature type="transmembrane region" description="Helical" evidence="1">
    <location>
        <begin position="105"/>
        <end position="124"/>
    </location>
</feature>
<keyword evidence="1" id="KW-0812">Transmembrane</keyword>
<feature type="transmembrane region" description="Helical" evidence="1">
    <location>
        <begin position="6"/>
        <end position="23"/>
    </location>
</feature>
<dbReference type="AlphaFoldDB" id="A0A340XSG1"/>
<feature type="transmembrane region" description="Helical" evidence="1">
    <location>
        <begin position="30"/>
        <end position="53"/>
    </location>
</feature>
<organism evidence="2 3">
    <name type="scientific">Lipotes vexillifer</name>
    <name type="common">Yangtze river dolphin</name>
    <dbReference type="NCBI Taxonomy" id="118797"/>
    <lineage>
        <taxon>Eukaryota</taxon>
        <taxon>Metazoa</taxon>
        <taxon>Chordata</taxon>
        <taxon>Craniata</taxon>
        <taxon>Vertebrata</taxon>
        <taxon>Euteleostomi</taxon>
        <taxon>Mammalia</taxon>
        <taxon>Eutheria</taxon>
        <taxon>Laurasiatheria</taxon>
        <taxon>Artiodactyla</taxon>
        <taxon>Whippomorpha</taxon>
        <taxon>Cetacea</taxon>
        <taxon>Odontoceti</taxon>
        <taxon>Lipotidae</taxon>
        <taxon>Lipotes</taxon>
    </lineage>
</organism>
<keyword evidence="2" id="KW-1185">Reference proteome</keyword>